<dbReference type="AlphaFoldDB" id="A0AAW0IB81"/>
<feature type="region of interest" description="Disordered" evidence="1">
    <location>
        <begin position="21"/>
        <end position="84"/>
    </location>
</feature>
<feature type="compositionally biased region" description="Basic and acidic residues" evidence="1">
    <location>
        <begin position="63"/>
        <end position="78"/>
    </location>
</feature>
<organism evidence="2 3">
    <name type="scientific">Myodes glareolus</name>
    <name type="common">Bank vole</name>
    <name type="synonym">Clethrionomys glareolus</name>
    <dbReference type="NCBI Taxonomy" id="447135"/>
    <lineage>
        <taxon>Eukaryota</taxon>
        <taxon>Metazoa</taxon>
        <taxon>Chordata</taxon>
        <taxon>Craniata</taxon>
        <taxon>Vertebrata</taxon>
        <taxon>Euteleostomi</taxon>
        <taxon>Mammalia</taxon>
        <taxon>Eutheria</taxon>
        <taxon>Euarchontoglires</taxon>
        <taxon>Glires</taxon>
        <taxon>Rodentia</taxon>
        <taxon>Myomorpha</taxon>
        <taxon>Muroidea</taxon>
        <taxon>Cricetidae</taxon>
        <taxon>Arvicolinae</taxon>
        <taxon>Myodes</taxon>
    </lineage>
</organism>
<gene>
    <name evidence="2" type="ORF">U0070_008693</name>
</gene>
<accession>A0AAW0IB81</accession>
<evidence type="ECO:0000313" key="2">
    <source>
        <dbReference type="EMBL" id="KAK7811492.1"/>
    </source>
</evidence>
<reference evidence="2 3" key="1">
    <citation type="journal article" date="2023" name="bioRxiv">
        <title>Conserved and derived expression patterns and positive selection on dental genes reveal complex evolutionary context of ever-growing rodent molars.</title>
        <authorList>
            <person name="Calamari Z.T."/>
            <person name="Song A."/>
            <person name="Cohen E."/>
            <person name="Akter M."/>
            <person name="Roy R.D."/>
            <person name="Hallikas O."/>
            <person name="Christensen M.M."/>
            <person name="Li P."/>
            <person name="Marangoni P."/>
            <person name="Jernvall J."/>
            <person name="Klein O.D."/>
        </authorList>
    </citation>
    <scope>NUCLEOTIDE SEQUENCE [LARGE SCALE GENOMIC DNA]</scope>
    <source>
        <strain evidence="2">V071</strain>
    </source>
</reference>
<proteinExistence type="predicted"/>
<feature type="compositionally biased region" description="Basic and acidic residues" evidence="1">
    <location>
        <begin position="217"/>
        <end position="239"/>
    </location>
</feature>
<name>A0AAW0IB81_MYOGA</name>
<protein>
    <submittedName>
        <fullName evidence="2">Uncharacterized protein</fullName>
    </submittedName>
</protein>
<dbReference type="Proteomes" id="UP001488838">
    <property type="component" value="Unassembled WGS sequence"/>
</dbReference>
<keyword evidence="3" id="KW-1185">Reference proteome</keyword>
<feature type="region of interest" description="Disordered" evidence="1">
    <location>
        <begin position="217"/>
        <end position="243"/>
    </location>
</feature>
<feature type="non-terminal residue" evidence="2">
    <location>
        <position position="403"/>
    </location>
</feature>
<comment type="caution">
    <text evidence="2">The sequence shown here is derived from an EMBL/GenBank/DDBJ whole genome shotgun (WGS) entry which is preliminary data.</text>
</comment>
<evidence type="ECO:0000313" key="3">
    <source>
        <dbReference type="Proteomes" id="UP001488838"/>
    </source>
</evidence>
<evidence type="ECO:0000256" key="1">
    <source>
        <dbReference type="SAM" id="MobiDB-lite"/>
    </source>
</evidence>
<feature type="compositionally biased region" description="Polar residues" evidence="1">
    <location>
        <begin position="30"/>
        <end position="59"/>
    </location>
</feature>
<sequence length="403" mass="44712">MGKPSKCDVANNIYHPEYGHKEGSLLVAHSDTQSSNRTHQSATDTEIQNEPSKNEQGSSPGKLFDKELNDRSQDEVSSHEQYASSVSWGAAITEGKGYGGKLPREIAVTVSEWPSSVLRRTQSVTPGNVRQLIPMWFISKNVSRISIFNSQSSKNLSPEVLQCQSGISEPSENPAVHAASIQSREQVGNQMVKKPMGTAAHRLSLYCEPLVTPGHDGGHRPEGLLHGRQGPEQERHPDPEVPNITKWKDMEKIWCHSCNGCEEQDLPNPKASVEKMAPFTLQTFSTPAMYINHPGCSCCLYFYHWCSEEFQQQRPPGAETSPEKSNTFLTATSSPWQPTVCSCELSFSLPFQAWNPASFTNYLQRHRVTICTSMSAALPPTWGCAYLAQTQFSESHLGRKGHH</sequence>
<dbReference type="EMBL" id="JBBHLL010000172">
    <property type="protein sequence ID" value="KAK7811492.1"/>
    <property type="molecule type" value="Genomic_DNA"/>
</dbReference>